<accession>A0A158GCB5</accession>
<protein>
    <submittedName>
        <fullName evidence="1">Uncharacterized protein</fullName>
    </submittedName>
</protein>
<reference evidence="1 2" key="1">
    <citation type="submission" date="2016-01" db="EMBL/GenBank/DDBJ databases">
        <authorList>
            <person name="Oliw E.H."/>
        </authorList>
    </citation>
    <scope>NUCLEOTIDE SEQUENCE [LARGE SCALE GENOMIC DNA]</scope>
    <source>
        <strain evidence="1">LMG 27134</strain>
    </source>
</reference>
<dbReference type="AlphaFoldDB" id="A0A158GCB5"/>
<name>A0A158GCB5_9BURK</name>
<evidence type="ECO:0000313" key="2">
    <source>
        <dbReference type="Proteomes" id="UP000054683"/>
    </source>
</evidence>
<sequence length="92" mass="9946">MDAKKVCVLIAYDEDGQKITTCTVDRAAVQSLIDRALVMDWPLSEIGYELNDEFARMIGGVAFKLLATRQQGLASLITVTEDPESKGGPASV</sequence>
<dbReference type="EMBL" id="FCOK02000012">
    <property type="protein sequence ID" value="SAL29662.1"/>
    <property type="molecule type" value="Genomic_DNA"/>
</dbReference>
<proteinExistence type="predicted"/>
<organism evidence="1 2">
    <name type="scientific">Caballeronia udeis</name>
    <dbReference type="NCBI Taxonomy" id="1232866"/>
    <lineage>
        <taxon>Bacteria</taxon>
        <taxon>Pseudomonadati</taxon>
        <taxon>Pseudomonadota</taxon>
        <taxon>Betaproteobacteria</taxon>
        <taxon>Burkholderiales</taxon>
        <taxon>Burkholderiaceae</taxon>
        <taxon>Caballeronia</taxon>
    </lineage>
</organism>
<dbReference type="OrthoDB" id="9101509at2"/>
<evidence type="ECO:0000313" key="1">
    <source>
        <dbReference type="EMBL" id="SAL29662.1"/>
    </source>
</evidence>
<dbReference type="RefSeq" id="WP_062085037.1">
    <property type="nucleotide sequence ID" value="NZ_FCOK02000012.1"/>
</dbReference>
<dbReference type="Proteomes" id="UP000054683">
    <property type="component" value="Unassembled WGS sequence"/>
</dbReference>
<gene>
    <name evidence="1" type="ORF">AWB69_02375</name>
</gene>